<dbReference type="InterPro" id="IPR011013">
    <property type="entry name" value="Gal_mutarotase_sf_dom"/>
</dbReference>
<evidence type="ECO:0000256" key="2">
    <source>
        <dbReference type="ARBA" id="ARBA00005866"/>
    </source>
</evidence>
<dbReference type="InterPro" id="IPR025532">
    <property type="entry name" value="G6P_1-epimerase"/>
</dbReference>
<keyword evidence="3 4" id="KW-0413">Isomerase</keyword>
<comment type="catalytic activity">
    <reaction evidence="1">
        <text>alpha-D-glucose 6-phosphate = beta-D-glucose 6-phosphate</text>
        <dbReference type="Rhea" id="RHEA:16249"/>
        <dbReference type="ChEBI" id="CHEBI:58225"/>
        <dbReference type="ChEBI" id="CHEBI:58247"/>
        <dbReference type="EC" id="5.1.3.15"/>
    </reaction>
</comment>
<dbReference type="Pfam" id="PF01263">
    <property type="entry name" value="Aldose_epim"/>
    <property type="match status" value="1"/>
</dbReference>
<proteinExistence type="inferred from homology"/>
<dbReference type="EMBL" id="FWDO01000005">
    <property type="protein sequence ID" value="SLM19087.1"/>
    <property type="molecule type" value="Genomic_DNA"/>
</dbReference>
<reference evidence="6" key="1">
    <citation type="submission" date="2017-02" db="EMBL/GenBank/DDBJ databases">
        <authorList>
            <person name="Regsiter A."/>
            <person name="William W."/>
        </authorList>
    </citation>
    <scope>NUCLEOTIDE SEQUENCE</scope>
    <source>
        <strain evidence="6">BdmA 4</strain>
    </source>
</reference>
<evidence type="ECO:0000256" key="1">
    <source>
        <dbReference type="ARBA" id="ARBA00001096"/>
    </source>
</evidence>
<accession>A0A3P3XS43</accession>
<dbReference type="PIRSF" id="PIRSF016020">
    <property type="entry name" value="PHexose_mutarotase"/>
    <property type="match status" value="1"/>
</dbReference>
<comment type="similarity">
    <text evidence="2 4">Belongs to the glucose-6-phosphate 1-epimerase family.</text>
</comment>
<dbReference type="GO" id="GO:0030246">
    <property type="term" value="F:carbohydrate binding"/>
    <property type="evidence" value="ECO:0007669"/>
    <property type="project" value="UniProtKB-UniRule"/>
</dbReference>
<name>A0A3P3XS43_9SPIR</name>
<protein>
    <recommendedName>
        <fullName evidence="4">Putative glucose-6-phosphate 1-epimerase</fullName>
        <ecNumber evidence="4">5.1.3.15</ecNumber>
    </recommendedName>
</protein>
<evidence type="ECO:0000313" key="6">
    <source>
        <dbReference type="EMBL" id="SLM19087.1"/>
    </source>
</evidence>
<sequence>MHGIHEYLHSKLPECVNVEEGAGGLPLLHVRNRYAECSIYAYGAHVVSFKPHGERDLLWLSPYSRFSEGAPIRGGIPLCFPWFGKHRTRDDLPLHGFVRTRFWNLESAEVLVDGRTKIVFFVENRGPTSEARPYRFRLELSTIVGETLEMALTVQNLEHLPIICEEGFHTYFKVEDPRRCEVIGLDGIEYIDRVQGDSRATQRGAGYFEGETVRAFMHVPPVLELLDLGHRRIHIEQVHMNSAVLWNPGEKAAAENPEIRETWKQFVCVESANCLDCQLEIPALGYHRSVLRLSAVNFDEQKQGQECSKGALG</sequence>
<dbReference type="CDD" id="cd09020">
    <property type="entry name" value="D-hex-6-P-epi_like"/>
    <property type="match status" value="1"/>
</dbReference>
<evidence type="ECO:0000256" key="5">
    <source>
        <dbReference type="PIRSR" id="PIRSR016020-1"/>
    </source>
</evidence>
<dbReference type="EC" id="5.1.3.15" evidence="4"/>
<feature type="active site" evidence="5">
    <location>
        <position position="169"/>
    </location>
</feature>
<feature type="active site" evidence="5">
    <location>
        <position position="270"/>
    </location>
</feature>
<organism evidence="6">
    <name type="scientific">uncultured spirochete</name>
    <dbReference type="NCBI Taxonomy" id="156406"/>
    <lineage>
        <taxon>Bacteria</taxon>
        <taxon>Pseudomonadati</taxon>
        <taxon>Spirochaetota</taxon>
        <taxon>Spirochaetia</taxon>
        <taxon>Spirochaetales</taxon>
        <taxon>environmental samples</taxon>
    </lineage>
</organism>
<dbReference type="SUPFAM" id="SSF74650">
    <property type="entry name" value="Galactose mutarotase-like"/>
    <property type="match status" value="1"/>
</dbReference>
<gene>
    <name evidence="6" type="ORF">SPIRO4BDMA_50602</name>
</gene>
<dbReference type="PANTHER" id="PTHR11122:SF13">
    <property type="entry name" value="GLUCOSE-6-PHOSPHATE 1-EPIMERASE"/>
    <property type="match status" value="1"/>
</dbReference>
<dbReference type="GO" id="GO:0047938">
    <property type="term" value="F:glucose-6-phosphate 1-epimerase activity"/>
    <property type="evidence" value="ECO:0007669"/>
    <property type="project" value="UniProtKB-UniRule"/>
</dbReference>
<dbReference type="GO" id="GO:0005975">
    <property type="term" value="P:carbohydrate metabolic process"/>
    <property type="evidence" value="ECO:0007669"/>
    <property type="project" value="InterPro"/>
</dbReference>
<evidence type="ECO:0000256" key="3">
    <source>
        <dbReference type="ARBA" id="ARBA00023235"/>
    </source>
</evidence>
<dbReference type="InterPro" id="IPR008183">
    <property type="entry name" value="Aldose_1/G6P_1-epimerase"/>
</dbReference>
<dbReference type="AlphaFoldDB" id="A0A3P3XS43"/>
<evidence type="ECO:0000256" key="4">
    <source>
        <dbReference type="PIRNR" id="PIRNR016020"/>
    </source>
</evidence>
<dbReference type="PANTHER" id="PTHR11122">
    <property type="entry name" value="APOSPORY-ASSOCIATED PROTEIN C-RELATED"/>
    <property type="match status" value="1"/>
</dbReference>
<dbReference type="Gene3D" id="2.70.98.10">
    <property type="match status" value="1"/>
</dbReference>
<dbReference type="InterPro" id="IPR014718">
    <property type="entry name" value="GH-type_carb-bd"/>
</dbReference>